<comment type="subcellular location">
    <subcellularLocation>
        <location evidence="1">Membrane</location>
        <topology evidence="1">Multi-pass membrane protein</topology>
    </subcellularLocation>
</comment>
<name>A0ABQ8FTH7_9PEZI</name>
<dbReference type="Proteomes" id="UP000774617">
    <property type="component" value="Unassembled WGS sequence"/>
</dbReference>
<gene>
    <name evidence="8" type="ORF">B0J12DRAFT_732994</name>
</gene>
<evidence type="ECO:0000256" key="1">
    <source>
        <dbReference type="ARBA" id="ARBA00004141"/>
    </source>
</evidence>
<dbReference type="EMBL" id="JAGTJR010000058">
    <property type="protein sequence ID" value="KAH7025510.1"/>
    <property type="molecule type" value="Genomic_DNA"/>
</dbReference>
<evidence type="ECO:0000313" key="8">
    <source>
        <dbReference type="EMBL" id="KAH7025510.1"/>
    </source>
</evidence>
<evidence type="ECO:0000256" key="6">
    <source>
        <dbReference type="SAM" id="Phobius"/>
    </source>
</evidence>
<evidence type="ECO:0000256" key="5">
    <source>
        <dbReference type="ARBA" id="ARBA00038359"/>
    </source>
</evidence>
<dbReference type="InterPro" id="IPR052337">
    <property type="entry name" value="SAT4-like"/>
</dbReference>
<dbReference type="InterPro" id="IPR049326">
    <property type="entry name" value="Rhodopsin_dom_fungi"/>
</dbReference>
<feature type="transmembrane region" description="Helical" evidence="6">
    <location>
        <begin position="215"/>
        <end position="235"/>
    </location>
</feature>
<evidence type="ECO:0000259" key="7">
    <source>
        <dbReference type="Pfam" id="PF20684"/>
    </source>
</evidence>
<sequence length="400" mass="43836">MSQWSGPAVATENRTGAIFAGNFIPQIFASAFVIARIISKACIRRKWGADDTVLCIAWGPKLTGPQAASLVLTALSCVQTDYGAGIHIDELPDSAIETNSKLDYASLLFYTLSLSLTKISICLFYLDIFADPLNRLLTKIAFAFIILYTVPLELVAMFQCNPVSAFWDPNSEARCLDMYAHFIVSATCNMLVDAFLVILVIPNILPLQIPKRQKIILLFVVSLGWLVIVASIFRICRMEAVSDPRDFTWTDYDVTIWSAVEVDVGLICVAAPATKPLFKKMAPEFLRSFTDRLSHPSDKHAPGTMARQPAGMSLPLHSRENVAETMTIASLSRNWDIGGLLRTMSRDSDAGRRASAVGLGNIVKSVDVSVETSDLERGSEAAHEVGSYRSSCGSNWKTQA</sequence>
<feature type="domain" description="Rhodopsin" evidence="7">
    <location>
        <begin position="35"/>
        <end position="280"/>
    </location>
</feature>
<feature type="transmembrane region" description="Helical" evidence="6">
    <location>
        <begin position="178"/>
        <end position="203"/>
    </location>
</feature>
<keyword evidence="9" id="KW-1185">Reference proteome</keyword>
<dbReference type="PANTHER" id="PTHR33048">
    <property type="entry name" value="PTH11-LIKE INTEGRAL MEMBRANE PROTEIN (AFU_ORTHOLOGUE AFUA_5G11245)"/>
    <property type="match status" value="1"/>
</dbReference>
<evidence type="ECO:0000256" key="2">
    <source>
        <dbReference type="ARBA" id="ARBA00022692"/>
    </source>
</evidence>
<evidence type="ECO:0000256" key="3">
    <source>
        <dbReference type="ARBA" id="ARBA00022989"/>
    </source>
</evidence>
<reference evidence="8 9" key="1">
    <citation type="journal article" date="2021" name="Nat. Commun.">
        <title>Genetic determinants of endophytism in the Arabidopsis root mycobiome.</title>
        <authorList>
            <person name="Mesny F."/>
            <person name="Miyauchi S."/>
            <person name="Thiergart T."/>
            <person name="Pickel B."/>
            <person name="Atanasova L."/>
            <person name="Karlsson M."/>
            <person name="Huettel B."/>
            <person name="Barry K.W."/>
            <person name="Haridas S."/>
            <person name="Chen C."/>
            <person name="Bauer D."/>
            <person name="Andreopoulos W."/>
            <person name="Pangilinan J."/>
            <person name="LaButti K."/>
            <person name="Riley R."/>
            <person name="Lipzen A."/>
            <person name="Clum A."/>
            <person name="Drula E."/>
            <person name="Henrissat B."/>
            <person name="Kohler A."/>
            <person name="Grigoriev I.V."/>
            <person name="Martin F.M."/>
            <person name="Hacquard S."/>
        </authorList>
    </citation>
    <scope>NUCLEOTIDE SEQUENCE [LARGE SCALE GENOMIC DNA]</scope>
    <source>
        <strain evidence="8 9">MPI-SDFR-AT-0080</strain>
    </source>
</reference>
<accession>A0ABQ8FTH7</accession>
<proteinExistence type="inferred from homology"/>
<organism evidence="8 9">
    <name type="scientific">Macrophomina phaseolina</name>
    <dbReference type="NCBI Taxonomy" id="35725"/>
    <lineage>
        <taxon>Eukaryota</taxon>
        <taxon>Fungi</taxon>
        <taxon>Dikarya</taxon>
        <taxon>Ascomycota</taxon>
        <taxon>Pezizomycotina</taxon>
        <taxon>Dothideomycetes</taxon>
        <taxon>Dothideomycetes incertae sedis</taxon>
        <taxon>Botryosphaeriales</taxon>
        <taxon>Botryosphaeriaceae</taxon>
        <taxon>Macrophomina</taxon>
    </lineage>
</organism>
<evidence type="ECO:0000313" key="9">
    <source>
        <dbReference type="Proteomes" id="UP000774617"/>
    </source>
</evidence>
<dbReference type="Pfam" id="PF20684">
    <property type="entry name" value="Fung_rhodopsin"/>
    <property type="match status" value="1"/>
</dbReference>
<keyword evidence="4 6" id="KW-0472">Membrane</keyword>
<evidence type="ECO:0000256" key="4">
    <source>
        <dbReference type="ARBA" id="ARBA00023136"/>
    </source>
</evidence>
<keyword evidence="3 6" id="KW-1133">Transmembrane helix</keyword>
<keyword evidence="2 6" id="KW-0812">Transmembrane</keyword>
<protein>
    <recommendedName>
        <fullName evidence="7">Rhodopsin domain-containing protein</fullName>
    </recommendedName>
</protein>
<comment type="caution">
    <text evidence="8">The sequence shown here is derived from an EMBL/GenBank/DDBJ whole genome shotgun (WGS) entry which is preliminary data.</text>
</comment>
<feature type="transmembrane region" description="Helical" evidence="6">
    <location>
        <begin position="107"/>
        <end position="128"/>
    </location>
</feature>
<feature type="transmembrane region" description="Helical" evidence="6">
    <location>
        <begin position="140"/>
        <end position="158"/>
    </location>
</feature>
<dbReference type="PANTHER" id="PTHR33048:SF108">
    <property type="entry name" value="INTEGRAL MEMBRANE PROTEIN"/>
    <property type="match status" value="1"/>
</dbReference>
<comment type="similarity">
    <text evidence="5">Belongs to the SAT4 family.</text>
</comment>